<evidence type="ECO:0000313" key="4">
    <source>
        <dbReference type="Proteomes" id="UP000092124"/>
    </source>
</evidence>
<evidence type="ECO:0000256" key="1">
    <source>
        <dbReference type="ARBA" id="ARBA00006846"/>
    </source>
</evidence>
<dbReference type="InterPro" id="IPR009072">
    <property type="entry name" value="Histone-fold"/>
</dbReference>
<comment type="caution">
    <text evidence="3">The sequence shown here is derived from an EMBL/GenBank/DDBJ whole genome shotgun (WGS) entry which is preliminary data.</text>
</comment>
<dbReference type="SMART" id="SM00427">
    <property type="entry name" value="H2B"/>
    <property type="match status" value="1"/>
</dbReference>
<dbReference type="GO" id="GO:0046982">
    <property type="term" value="F:protein heterodimerization activity"/>
    <property type="evidence" value="ECO:0007669"/>
    <property type="project" value="InterPro"/>
</dbReference>
<feature type="compositionally biased region" description="Pro residues" evidence="2">
    <location>
        <begin position="1"/>
        <end position="10"/>
    </location>
</feature>
<sequence>MPEPSKPVPIPKKGSMKAVTKVQKDSNKGKCSLKENHSLYVHKHIADQASHLAPYDRHSTIITSWKTQKAVHLWLSRELAKHAMSEGTKAVTKYTSSK</sequence>
<evidence type="ECO:0000313" key="3">
    <source>
        <dbReference type="EMBL" id="OBS78425.1"/>
    </source>
</evidence>
<evidence type="ECO:0008006" key="5">
    <source>
        <dbReference type="Google" id="ProtNLM"/>
    </source>
</evidence>
<dbReference type="EMBL" id="LZPO01027431">
    <property type="protein sequence ID" value="OBS78425.1"/>
    <property type="molecule type" value="Genomic_DNA"/>
</dbReference>
<dbReference type="AlphaFoldDB" id="A0A1A6HKD7"/>
<keyword evidence="4" id="KW-1185">Reference proteome</keyword>
<dbReference type="Proteomes" id="UP000092124">
    <property type="component" value="Unassembled WGS sequence"/>
</dbReference>
<feature type="compositionally biased region" description="Basic and acidic residues" evidence="2">
    <location>
        <begin position="22"/>
        <end position="33"/>
    </location>
</feature>
<dbReference type="STRING" id="56216.A0A1A6HKD7"/>
<dbReference type="GO" id="GO:0030527">
    <property type="term" value="F:structural constituent of chromatin"/>
    <property type="evidence" value="ECO:0007669"/>
    <property type="project" value="InterPro"/>
</dbReference>
<name>A0A1A6HKD7_NEOLE</name>
<dbReference type="PANTHER" id="PTHR23428">
    <property type="entry name" value="HISTONE H2B"/>
    <property type="match status" value="1"/>
</dbReference>
<accession>A0A1A6HKD7</accession>
<dbReference type="GO" id="GO:0003677">
    <property type="term" value="F:DNA binding"/>
    <property type="evidence" value="ECO:0007669"/>
    <property type="project" value="InterPro"/>
</dbReference>
<feature type="region of interest" description="Disordered" evidence="2">
    <location>
        <begin position="1"/>
        <end position="33"/>
    </location>
</feature>
<gene>
    <name evidence="3" type="ORF">A6R68_19187</name>
</gene>
<organism evidence="3 4">
    <name type="scientific">Neotoma lepida</name>
    <name type="common">Desert woodrat</name>
    <dbReference type="NCBI Taxonomy" id="56216"/>
    <lineage>
        <taxon>Eukaryota</taxon>
        <taxon>Metazoa</taxon>
        <taxon>Chordata</taxon>
        <taxon>Craniata</taxon>
        <taxon>Vertebrata</taxon>
        <taxon>Euteleostomi</taxon>
        <taxon>Mammalia</taxon>
        <taxon>Eutheria</taxon>
        <taxon>Euarchontoglires</taxon>
        <taxon>Glires</taxon>
        <taxon>Rodentia</taxon>
        <taxon>Myomorpha</taxon>
        <taxon>Muroidea</taxon>
        <taxon>Cricetidae</taxon>
        <taxon>Neotominae</taxon>
        <taxon>Neotoma</taxon>
    </lineage>
</organism>
<dbReference type="InterPro" id="IPR000558">
    <property type="entry name" value="Histone_H2B"/>
</dbReference>
<reference evidence="3 4" key="1">
    <citation type="submission" date="2016-06" db="EMBL/GenBank/DDBJ databases">
        <title>The Draft Genome Sequence and Annotation of the Desert Woodrat Neotoma lepida.</title>
        <authorList>
            <person name="Campbell M."/>
            <person name="Oakeson K.F."/>
            <person name="Yandell M."/>
            <person name="Halpert J.R."/>
            <person name="Dearing D."/>
        </authorList>
    </citation>
    <scope>NUCLEOTIDE SEQUENCE [LARGE SCALE GENOMIC DNA]</scope>
    <source>
        <strain evidence="3">417</strain>
        <tissue evidence="3">Liver</tissue>
    </source>
</reference>
<proteinExistence type="inferred from homology"/>
<dbReference type="GO" id="GO:0000786">
    <property type="term" value="C:nucleosome"/>
    <property type="evidence" value="ECO:0007669"/>
    <property type="project" value="InterPro"/>
</dbReference>
<comment type="similarity">
    <text evidence="1">Belongs to the histone H2B family.</text>
</comment>
<dbReference type="SUPFAM" id="SSF47113">
    <property type="entry name" value="Histone-fold"/>
    <property type="match status" value="1"/>
</dbReference>
<dbReference type="PRINTS" id="PR00621">
    <property type="entry name" value="HISTONEH2B"/>
</dbReference>
<protein>
    <recommendedName>
        <fullName evidence="5">Histone H2A/H2B/H3 domain-containing protein</fullName>
    </recommendedName>
</protein>
<dbReference type="Gene3D" id="1.10.20.10">
    <property type="entry name" value="Histone, subunit A"/>
    <property type="match status" value="1"/>
</dbReference>
<evidence type="ECO:0000256" key="2">
    <source>
        <dbReference type="SAM" id="MobiDB-lite"/>
    </source>
</evidence>